<evidence type="ECO:0000256" key="1">
    <source>
        <dbReference type="ARBA" id="ARBA00009667"/>
    </source>
</evidence>
<dbReference type="CDD" id="cd04723">
    <property type="entry name" value="HisA_HisF"/>
    <property type="match status" value="1"/>
</dbReference>
<dbReference type="GO" id="GO:0000162">
    <property type="term" value="P:L-tryptophan biosynthetic process"/>
    <property type="evidence" value="ECO:0007669"/>
    <property type="project" value="TreeGrafter"/>
</dbReference>
<evidence type="ECO:0000256" key="2">
    <source>
        <dbReference type="ARBA" id="ARBA00022605"/>
    </source>
</evidence>
<sequence>MDVIPVIDLMNGEVVHARRGERGNYRPIVSPLAKGSSPTEIASALMDLAPFRRLYVADLDAIFGRPGNDAAVAALAREHPAVEIWVDRGDADADILRRRAASGPGVSVVGAEAFSEFDPLVRAIDAAEGVLSLDYDAGGRMGPAEIYETPDVWPHRLIVMTLARVGAGDGPDVERLTETLALAGEREVFAAGGVRGAEDLGALEEIGVAGALVASALHDGRLTPDALRRALEAPPRTARRR</sequence>
<dbReference type="PANTHER" id="PTHR43090:SF2">
    <property type="entry name" value="1-(5-PHOSPHORIBOSYL)-5-[(5-PHOSPHORIBOSYLAMINO)METHYLIDENEAMINO] IMIDAZOLE-4-CARBOXAMIDE ISOMERASE"/>
    <property type="match status" value="1"/>
</dbReference>
<comment type="caution">
    <text evidence="6">The sequence shown here is derived from an EMBL/GenBank/DDBJ whole genome shotgun (WGS) entry which is preliminary data.</text>
</comment>
<keyword evidence="7" id="KW-1185">Reference proteome</keyword>
<comment type="similarity">
    <text evidence="1 5">Belongs to the HisA/HisF family.</text>
</comment>
<evidence type="ECO:0000256" key="4">
    <source>
        <dbReference type="ARBA" id="ARBA00029440"/>
    </source>
</evidence>
<dbReference type="AlphaFoldDB" id="A0A9W6J4F5"/>
<name>A0A9W6J4F5_9HYPH</name>
<gene>
    <name evidence="6" type="ORF">GCM10008179_28020</name>
</gene>
<evidence type="ECO:0000313" key="6">
    <source>
        <dbReference type="EMBL" id="GLK69164.1"/>
    </source>
</evidence>
<organism evidence="6 7">
    <name type="scientific">Hansschlegelia plantiphila</name>
    <dbReference type="NCBI Taxonomy" id="374655"/>
    <lineage>
        <taxon>Bacteria</taxon>
        <taxon>Pseudomonadati</taxon>
        <taxon>Pseudomonadota</taxon>
        <taxon>Alphaproteobacteria</taxon>
        <taxon>Hyphomicrobiales</taxon>
        <taxon>Methylopilaceae</taxon>
        <taxon>Hansschlegelia</taxon>
    </lineage>
</organism>
<comment type="pathway">
    <text evidence="4">Amino-acid biosynthesis.</text>
</comment>
<reference evidence="6" key="2">
    <citation type="submission" date="2023-01" db="EMBL/GenBank/DDBJ databases">
        <authorList>
            <person name="Sun Q."/>
            <person name="Evtushenko L."/>
        </authorList>
    </citation>
    <scope>NUCLEOTIDE SEQUENCE</scope>
    <source>
        <strain evidence="6">VKM B-2347</strain>
    </source>
</reference>
<reference evidence="6" key="1">
    <citation type="journal article" date="2014" name="Int. J. Syst. Evol. Microbiol.">
        <title>Complete genome sequence of Corynebacterium casei LMG S-19264T (=DSM 44701T), isolated from a smear-ripened cheese.</title>
        <authorList>
            <consortium name="US DOE Joint Genome Institute (JGI-PGF)"/>
            <person name="Walter F."/>
            <person name="Albersmeier A."/>
            <person name="Kalinowski J."/>
            <person name="Ruckert C."/>
        </authorList>
    </citation>
    <scope>NUCLEOTIDE SEQUENCE</scope>
    <source>
        <strain evidence="6">VKM B-2347</strain>
    </source>
</reference>
<dbReference type="RefSeq" id="WP_271169394.1">
    <property type="nucleotide sequence ID" value="NZ_BSFI01000020.1"/>
</dbReference>
<evidence type="ECO:0000256" key="5">
    <source>
        <dbReference type="RuleBase" id="RU003657"/>
    </source>
</evidence>
<evidence type="ECO:0000313" key="7">
    <source>
        <dbReference type="Proteomes" id="UP001143372"/>
    </source>
</evidence>
<accession>A0A9W6J4F5</accession>
<dbReference type="InterPro" id="IPR006062">
    <property type="entry name" value="His_biosynth"/>
</dbReference>
<dbReference type="GO" id="GO:0000105">
    <property type="term" value="P:L-histidine biosynthetic process"/>
    <property type="evidence" value="ECO:0007669"/>
    <property type="project" value="UniProtKB-KW"/>
</dbReference>
<dbReference type="GO" id="GO:0005737">
    <property type="term" value="C:cytoplasm"/>
    <property type="evidence" value="ECO:0007669"/>
    <property type="project" value="TreeGrafter"/>
</dbReference>
<dbReference type="SUPFAM" id="SSF51366">
    <property type="entry name" value="Ribulose-phoshate binding barrel"/>
    <property type="match status" value="1"/>
</dbReference>
<dbReference type="Gene3D" id="3.20.20.70">
    <property type="entry name" value="Aldolase class I"/>
    <property type="match status" value="1"/>
</dbReference>
<proteinExistence type="inferred from homology"/>
<evidence type="ECO:0000256" key="3">
    <source>
        <dbReference type="ARBA" id="ARBA00023102"/>
    </source>
</evidence>
<dbReference type="Pfam" id="PF00977">
    <property type="entry name" value="His_biosynth"/>
    <property type="match status" value="1"/>
</dbReference>
<dbReference type="InterPro" id="IPR044524">
    <property type="entry name" value="Isoase_HisA-like"/>
</dbReference>
<dbReference type="Proteomes" id="UP001143372">
    <property type="component" value="Unassembled WGS sequence"/>
</dbReference>
<dbReference type="GO" id="GO:0003949">
    <property type="term" value="F:1-(5-phosphoribosyl)-5-[(5-phosphoribosylamino)methylideneamino]imidazole-4-carboxamide isomerase activity"/>
    <property type="evidence" value="ECO:0007669"/>
    <property type="project" value="InterPro"/>
</dbReference>
<dbReference type="EMBL" id="BSFI01000020">
    <property type="protein sequence ID" value="GLK69164.1"/>
    <property type="molecule type" value="Genomic_DNA"/>
</dbReference>
<keyword evidence="2 5" id="KW-0028">Amino-acid biosynthesis</keyword>
<protein>
    <submittedName>
        <fullName evidence="6">Nickel transporter</fullName>
    </submittedName>
</protein>
<dbReference type="InterPro" id="IPR013785">
    <property type="entry name" value="Aldolase_TIM"/>
</dbReference>
<dbReference type="InterPro" id="IPR011060">
    <property type="entry name" value="RibuloseP-bd_barrel"/>
</dbReference>
<keyword evidence="3 5" id="KW-0368">Histidine biosynthesis</keyword>
<dbReference type="PANTHER" id="PTHR43090">
    <property type="entry name" value="1-(5-PHOSPHORIBOSYL)-5-[(5-PHOSPHORIBOSYLAMINO)METHYLIDENEAMINO] IMIDAZOLE-4-CARBOXAMIDE ISOMERASE"/>
    <property type="match status" value="1"/>
</dbReference>